<keyword evidence="5" id="KW-0804">Transcription</keyword>
<name>A0AAE3KPM0_9PSEU</name>
<dbReference type="Pfam" id="PF04542">
    <property type="entry name" value="Sigma70_r2"/>
    <property type="match status" value="1"/>
</dbReference>
<feature type="domain" description="RNA polymerase sigma-70 region 2" evidence="7">
    <location>
        <begin position="9"/>
        <end position="72"/>
    </location>
</feature>
<reference evidence="9" key="1">
    <citation type="submission" date="2022-06" db="EMBL/GenBank/DDBJ databases">
        <title>Genomic Encyclopedia of Archaeal and Bacterial Type Strains, Phase II (KMG-II): from individual species to whole genera.</title>
        <authorList>
            <person name="Goeker M."/>
        </authorList>
    </citation>
    <scope>NUCLEOTIDE SEQUENCE</scope>
    <source>
        <strain evidence="9">DSM 43935</strain>
    </source>
</reference>
<dbReference type="InterPro" id="IPR032710">
    <property type="entry name" value="NTF2-like_dom_sf"/>
</dbReference>
<evidence type="ECO:0000256" key="1">
    <source>
        <dbReference type="ARBA" id="ARBA00010641"/>
    </source>
</evidence>
<evidence type="ECO:0000256" key="6">
    <source>
        <dbReference type="SAM" id="MobiDB-lite"/>
    </source>
</evidence>
<dbReference type="InterPro" id="IPR013324">
    <property type="entry name" value="RNA_pol_sigma_r3/r4-like"/>
</dbReference>
<dbReference type="PANTHER" id="PTHR30173">
    <property type="entry name" value="SIGMA 19 FACTOR"/>
    <property type="match status" value="1"/>
</dbReference>
<keyword evidence="4" id="KW-0731">Sigma factor</keyword>
<evidence type="ECO:0000313" key="10">
    <source>
        <dbReference type="Proteomes" id="UP001206128"/>
    </source>
</evidence>
<dbReference type="Pfam" id="PF08281">
    <property type="entry name" value="Sigma70_r4_2"/>
    <property type="match status" value="1"/>
</dbReference>
<protein>
    <submittedName>
        <fullName evidence="9">RNA polymerase sigma-70 factor, ECF subfamily</fullName>
    </submittedName>
</protein>
<dbReference type="PANTHER" id="PTHR30173:SF36">
    <property type="entry name" value="ECF RNA POLYMERASE SIGMA FACTOR SIGJ"/>
    <property type="match status" value="1"/>
</dbReference>
<sequence length="354" mass="38467">MTRHTDQVFDEYRNLLFSVAYRILGSAADAEDAVQDAWVKWSAADRSQVTDPKAYLVRIVSNVAMDRLRSAQARRETYVGPWLPEPILTSTDTADDATAAESVSVALLVVLEALSPLERAVFVLKEAFGFSYAEIADAVERSEDTVRQAAARARRNVQARRPRFHADRARQRQVTERFFAAAGGGDINTLMQLLAPDVTLWTDGGGKVRQAMHPVVGAERVAAWFAAIGTRSYQGIEPGDMGVEVIELNGGAGIVCYEMTAREQRGEHSERGADRARNRAIQPSTAGRVIATLTLDLDDAGRIVTIHNVANPDKLHAVASRTTLHIGPDHRPAARATGSEVNGVDGVDEVDGVD</sequence>
<gene>
    <name evidence="9" type="ORF">LX83_006906</name>
</gene>
<dbReference type="AlphaFoldDB" id="A0AAE3KPM0"/>
<feature type="domain" description="RNA polymerase sigma factor 70 region 4 type 2" evidence="8">
    <location>
        <begin position="106"/>
        <end position="155"/>
    </location>
</feature>
<evidence type="ECO:0000259" key="8">
    <source>
        <dbReference type="Pfam" id="PF08281"/>
    </source>
</evidence>
<dbReference type="Proteomes" id="UP001206128">
    <property type="component" value="Unassembled WGS sequence"/>
</dbReference>
<evidence type="ECO:0000256" key="4">
    <source>
        <dbReference type="ARBA" id="ARBA00023082"/>
    </source>
</evidence>
<keyword evidence="3" id="KW-0805">Transcription regulation</keyword>
<organism evidence="9 10">
    <name type="scientific">Goodfellowiella coeruleoviolacea</name>
    <dbReference type="NCBI Taxonomy" id="334858"/>
    <lineage>
        <taxon>Bacteria</taxon>
        <taxon>Bacillati</taxon>
        <taxon>Actinomycetota</taxon>
        <taxon>Actinomycetes</taxon>
        <taxon>Pseudonocardiales</taxon>
        <taxon>Pseudonocardiaceae</taxon>
        <taxon>Goodfellowiella</taxon>
    </lineage>
</organism>
<dbReference type="NCBIfam" id="TIGR02937">
    <property type="entry name" value="sigma70-ECF"/>
    <property type="match status" value="1"/>
</dbReference>
<dbReference type="InterPro" id="IPR014284">
    <property type="entry name" value="RNA_pol_sigma-70_dom"/>
</dbReference>
<dbReference type="GO" id="GO:0016987">
    <property type="term" value="F:sigma factor activity"/>
    <property type="evidence" value="ECO:0007669"/>
    <property type="project" value="UniProtKB-KW"/>
</dbReference>
<dbReference type="SUPFAM" id="SSF88946">
    <property type="entry name" value="Sigma2 domain of RNA polymerase sigma factors"/>
    <property type="match status" value="1"/>
</dbReference>
<dbReference type="InterPro" id="IPR036388">
    <property type="entry name" value="WH-like_DNA-bd_sf"/>
</dbReference>
<dbReference type="Gene3D" id="3.10.450.50">
    <property type="match status" value="1"/>
</dbReference>
<dbReference type="Gene3D" id="1.10.10.10">
    <property type="entry name" value="Winged helix-like DNA-binding domain superfamily/Winged helix DNA-binding domain"/>
    <property type="match status" value="1"/>
</dbReference>
<accession>A0AAE3KPM0</accession>
<dbReference type="GO" id="GO:0003677">
    <property type="term" value="F:DNA binding"/>
    <property type="evidence" value="ECO:0007669"/>
    <property type="project" value="InterPro"/>
</dbReference>
<evidence type="ECO:0000259" key="7">
    <source>
        <dbReference type="Pfam" id="PF04542"/>
    </source>
</evidence>
<dbReference type="Gene3D" id="1.10.1740.10">
    <property type="match status" value="1"/>
</dbReference>
<evidence type="ECO:0000256" key="5">
    <source>
        <dbReference type="ARBA" id="ARBA00023163"/>
    </source>
</evidence>
<comment type="caution">
    <text evidence="9">The sequence shown here is derived from an EMBL/GenBank/DDBJ whole genome shotgun (WGS) entry which is preliminary data.</text>
</comment>
<dbReference type="InterPro" id="IPR007627">
    <property type="entry name" value="RNA_pol_sigma70_r2"/>
</dbReference>
<comment type="subunit">
    <text evidence="2">Interacts transiently with the RNA polymerase catalytic core formed by RpoA, RpoB, RpoC and RpoZ (2 alpha, 1 beta, 1 beta' and 1 omega subunit) to form the RNA polymerase holoenzyme that can initiate transcription.</text>
</comment>
<evidence type="ECO:0000256" key="2">
    <source>
        <dbReference type="ARBA" id="ARBA00011344"/>
    </source>
</evidence>
<dbReference type="SUPFAM" id="SSF54427">
    <property type="entry name" value="NTF2-like"/>
    <property type="match status" value="1"/>
</dbReference>
<proteinExistence type="inferred from homology"/>
<evidence type="ECO:0000313" key="9">
    <source>
        <dbReference type="EMBL" id="MCP2170018.1"/>
    </source>
</evidence>
<dbReference type="GO" id="GO:0006352">
    <property type="term" value="P:DNA-templated transcription initiation"/>
    <property type="evidence" value="ECO:0007669"/>
    <property type="project" value="InterPro"/>
</dbReference>
<keyword evidence="10" id="KW-1185">Reference proteome</keyword>
<comment type="similarity">
    <text evidence="1">Belongs to the sigma-70 factor family. ECF subfamily.</text>
</comment>
<dbReference type="NCBIfam" id="NF007214">
    <property type="entry name" value="PRK09636.1"/>
    <property type="match status" value="1"/>
</dbReference>
<dbReference type="InterPro" id="IPR013325">
    <property type="entry name" value="RNA_pol_sigma_r2"/>
</dbReference>
<feature type="region of interest" description="Disordered" evidence="6">
    <location>
        <begin position="327"/>
        <end position="354"/>
    </location>
</feature>
<dbReference type="InterPro" id="IPR013249">
    <property type="entry name" value="RNA_pol_sigma70_r4_t2"/>
</dbReference>
<dbReference type="SUPFAM" id="SSF88659">
    <property type="entry name" value="Sigma3 and sigma4 domains of RNA polymerase sigma factors"/>
    <property type="match status" value="1"/>
</dbReference>
<dbReference type="RefSeq" id="WP_253779688.1">
    <property type="nucleotide sequence ID" value="NZ_JAMTCK010000023.1"/>
</dbReference>
<dbReference type="EMBL" id="JAMTCK010000023">
    <property type="protein sequence ID" value="MCP2170018.1"/>
    <property type="molecule type" value="Genomic_DNA"/>
</dbReference>
<dbReference type="InterPro" id="IPR052704">
    <property type="entry name" value="ECF_Sigma-70_Domain"/>
</dbReference>
<evidence type="ECO:0000256" key="3">
    <source>
        <dbReference type="ARBA" id="ARBA00023015"/>
    </source>
</evidence>